<feature type="region of interest" description="Disordered" evidence="1">
    <location>
        <begin position="1"/>
        <end position="44"/>
    </location>
</feature>
<comment type="caution">
    <text evidence="2">The sequence shown here is derived from an EMBL/GenBank/DDBJ whole genome shotgun (WGS) entry which is preliminary data.</text>
</comment>
<dbReference type="Proteomes" id="UP000789342">
    <property type="component" value="Unassembled WGS sequence"/>
</dbReference>
<proteinExistence type="predicted"/>
<feature type="non-terminal residue" evidence="2">
    <location>
        <position position="44"/>
    </location>
</feature>
<reference evidence="2" key="1">
    <citation type="submission" date="2021-06" db="EMBL/GenBank/DDBJ databases">
        <authorList>
            <person name="Kallberg Y."/>
            <person name="Tangrot J."/>
            <person name="Rosling A."/>
        </authorList>
    </citation>
    <scope>NUCLEOTIDE SEQUENCE</scope>
    <source>
        <strain evidence="2">CL551</strain>
    </source>
</reference>
<feature type="compositionally biased region" description="Low complexity" evidence="1">
    <location>
        <begin position="16"/>
        <end position="29"/>
    </location>
</feature>
<organism evidence="2 3">
    <name type="scientific">Acaulospora morrowiae</name>
    <dbReference type="NCBI Taxonomy" id="94023"/>
    <lineage>
        <taxon>Eukaryota</taxon>
        <taxon>Fungi</taxon>
        <taxon>Fungi incertae sedis</taxon>
        <taxon>Mucoromycota</taxon>
        <taxon>Glomeromycotina</taxon>
        <taxon>Glomeromycetes</taxon>
        <taxon>Diversisporales</taxon>
        <taxon>Acaulosporaceae</taxon>
        <taxon>Acaulospora</taxon>
    </lineage>
</organism>
<sequence>SEIIPPNQQLPPRPDVVVVNSQSSSRASSPENIPKGQLVPEIQR</sequence>
<feature type="non-terminal residue" evidence="2">
    <location>
        <position position="1"/>
    </location>
</feature>
<dbReference type="EMBL" id="CAJVPV010051173">
    <property type="protein sequence ID" value="CAG8778929.1"/>
    <property type="molecule type" value="Genomic_DNA"/>
</dbReference>
<dbReference type="AlphaFoldDB" id="A0A9N9JH09"/>
<gene>
    <name evidence="2" type="ORF">AMORRO_LOCUS17151</name>
</gene>
<accession>A0A9N9JH09</accession>
<name>A0A9N9JH09_9GLOM</name>
<evidence type="ECO:0000313" key="3">
    <source>
        <dbReference type="Proteomes" id="UP000789342"/>
    </source>
</evidence>
<protein>
    <submittedName>
        <fullName evidence="2">9656_t:CDS:1</fullName>
    </submittedName>
</protein>
<evidence type="ECO:0000256" key="1">
    <source>
        <dbReference type="SAM" id="MobiDB-lite"/>
    </source>
</evidence>
<keyword evidence="3" id="KW-1185">Reference proteome</keyword>
<evidence type="ECO:0000313" key="2">
    <source>
        <dbReference type="EMBL" id="CAG8778929.1"/>
    </source>
</evidence>